<evidence type="ECO:0000256" key="1">
    <source>
        <dbReference type="ARBA" id="ARBA00023125"/>
    </source>
</evidence>
<dbReference type="Proteomes" id="UP000245938">
    <property type="component" value="Unassembled WGS sequence"/>
</dbReference>
<dbReference type="CDD" id="cd00093">
    <property type="entry name" value="HTH_XRE"/>
    <property type="match status" value="1"/>
</dbReference>
<comment type="caution">
    <text evidence="3">The sequence shown here is derived from an EMBL/GenBank/DDBJ whole genome shotgun (WGS) entry which is preliminary data.</text>
</comment>
<gene>
    <name evidence="3" type="ORF">DEX24_08545</name>
</gene>
<dbReference type="EMBL" id="QFVR01000009">
    <property type="protein sequence ID" value="PWI25377.1"/>
    <property type="molecule type" value="Genomic_DNA"/>
</dbReference>
<protein>
    <submittedName>
        <fullName evidence="3">DNA-binding protein</fullName>
    </submittedName>
</protein>
<evidence type="ECO:0000313" key="4">
    <source>
        <dbReference type="Proteomes" id="UP000245938"/>
    </source>
</evidence>
<dbReference type="InterPro" id="IPR013096">
    <property type="entry name" value="Cupin_2"/>
</dbReference>
<dbReference type="Gene3D" id="1.10.260.40">
    <property type="entry name" value="lambda repressor-like DNA-binding domains"/>
    <property type="match status" value="1"/>
</dbReference>
<dbReference type="SUPFAM" id="SSF51182">
    <property type="entry name" value="RmlC-like cupins"/>
    <property type="match status" value="1"/>
</dbReference>
<dbReference type="OrthoDB" id="9781521at2"/>
<dbReference type="AlphaFoldDB" id="A0A2U3ALH3"/>
<dbReference type="InterPro" id="IPR001387">
    <property type="entry name" value="Cro/C1-type_HTH"/>
</dbReference>
<accession>A0A2U3ALH3</accession>
<dbReference type="GO" id="GO:0005829">
    <property type="term" value="C:cytosol"/>
    <property type="evidence" value="ECO:0007669"/>
    <property type="project" value="TreeGrafter"/>
</dbReference>
<dbReference type="SMART" id="SM00530">
    <property type="entry name" value="HTH_XRE"/>
    <property type="match status" value="1"/>
</dbReference>
<dbReference type="SUPFAM" id="SSF47413">
    <property type="entry name" value="lambda repressor-like DNA-binding domains"/>
    <property type="match status" value="1"/>
</dbReference>
<dbReference type="Gene3D" id="2.60.120.10">
    <property type="entry name" value="Jelly Rolls"/>
    <property type="match status" value="1"/>
</dbReference>
<dbReference type="GO" id="GO:0003700">
    <property type="term" value="F:DNA-binding transcription factor activity"/>
    <property type="evidence" value="ECO:0007669"/>
    <property type="project" value="TreeGrafter"/>
</dbReference>
<feature type="domain" description="HTH cro/C1-type" evidence="2">
    <location>
        <begin position="19"/>
        <end position="73"/>
    </location>
</feature>
<dbReference type="InterPro" id="IPR011051">
    <property type="entry name" value="RmlC_Cupin_sf"/>
</dbReference>
<sequence length="189" mass="21371">MRVENDYAKNIVNGVGAVLKKLRKDRALSLEDAARLMDVSKLTLSKIERGDTNPTIGVLAKIAKGFEVPLMTLFLHDNRIHISRAGQTLKINDTQQAWSIEPIFEDSNNATQLYRIYIAANSVYEAAKHQSNTTEIITVMRGTLKMIVDGQPYLLQDFDSFSFRSDQKHSYRNDSDEVVVLHALIRYGV</sequence>
<reference evidence="3 4" key="1">
    <citation type="submission" date="2018-05" db="EMBL/GenBank/DDBJ databases">
        <title>Kurthia sibirica genome sequence.</title>
        <authorList>
            <person name="Maclea K.S."/>
            <person name="Goen A.E."/>
        </authorList>
    </citation>
    <scope>NUCLEOTIDE SEQUENCE [LARGE SCALE GENOMIC DNA]</scope>
    <source>
        <strain evidence="3 4">ATCC 49154</strain>
    </source>
</reference>
<dbReference type="PANTHER" id="PTHR46797">
    <property type="entry name" value="HTH-TYPE TRANSCRIPTIONAL REGULATOR"/>
    <property type="match status" value="1"/>
</dbReference>
<organism evidence="3 4">
    <name type="scientific">Kurthia sibirica</name>
    <dbReference type="NCBI Taxonomy" id="202750"/>
    <lineage>
        <taxon>Bacteria</taxon>
        <taxon>Bacillati</taxon>
        <taxon>Bacillota</taxon>
        <taxon>Bacilli</taxon>
        <taxon>Bacillales</taxon>
        <taxon>Caryophanaceae</taxon>
        <taxon>Kurthia</taxon>
    </lineage>
</organism>
<dbReference type="PANTHER" id="PTHR46797:SF24">
    <property type="entry name" value="DNA-BINDING PHAGE PROTEIN"/>
    <property type="match status" value="1"/>
</dbReference>
<dbReference type="InterPro" id="IPR010982">
    <property type="entry name" value="Lambda_DNA-bd_dom_sf"/>
</dbReference>
<dbReference type="GO" id="GO:0003677">
    <property type="term" value="F:DNA binding"/>
    <property type="evidence" value="ECO:0007669"/>
    <property type="project" value="UniProtKB-KW"/>
</dbReference>
<name>A0A2U3ALH3_9BACL</name>
<keyword evidence="4" id="KW-1185">Reference proteome</keyword>
<evidence type="ECO:0000313" key="3">
    <source>
        <dbReference type="EMBL" id="PWI25377.1"/>
    </source>
</evidence>
<dbReference type="CDD" id="cd02209">
    <property type="entry name" value="cupin_XRE_C"/>
    <property type="match status" value="1"/>
</dbReference>
<dbReference type="PROSITE" id="PS50943">
    <property type="entry name" value="HTH_CROC1"/>
    <property type="match status" value="1"/>
</dbReference>
<dbReference type="Pfam" id="PF01381">
    <property type="entry name" value="HTH_3"/>
    <property type="match status" value="1"/>
</dbReference>
<dbReference type="InterPro" id="IPR014710">
    <property type="entry name" value="RmlC-like_jellyroll"/>
</dbReference>
<evidence type="ECO:0000259" key="2">
    <source>
        <dbReference type="PROSITE" id="PS50943"/>
    </source>
</evidence>
<keyword evidence="1 3" id="KW-0238">DNA-binding</keyword>
<dbReference type="Pfam" id="PF07883">
    <property type="entry name" value="Cupin_2"/>
    <property type="match status" value="1"/>
</dbReference>
<proteinExistence type="predicted"/>
<dbReference type="InterPro" id="IPR050807">
    <property type="entry name" value="TransReg_Diox_bact_type"/>
</dbReference>